<dbReference type="RefSeq" id="XP_006673685.1">
    <property type="nucleotide sequence ID" value="XM_006673622.1"/>
</dbReference>
<dbReference type="VEuPathDB" id="FungiDB:CCM_08484"/>
<dbReference type="InParanoid" id="G3JRQ0"/>
<evidence type="ECO:0000313" key="1">
    <source>
        <dbReference type="EMBL" id="EGX88440.1"/>
    </source>
</evidence>
<name>G3JRQ0_CORMM</name>
<dbReference type="EMBL" id="JH126405">
    <property type="protein sequence ID" value="EGX88440.1"/>
    <property type="molecule type" value="Genomic_DNA"/>
</dbReference>
<keyword evidence="2" id="KW-1185">Reference proteome</keyword>
<dbReference type="Proteomes" id="UP000001610">
    <property type="component" value="Unassembled WGS sequence"/>
</dbReference>
<protein>
    <submittedName>
        <fullName evidence="1">Uncharacterized protein</fullName>
    </submittedName>
</protein>
<organism evidence="1 2">
    <name type="scientific">Cordyceps militaris (strain CM01)</name>
    <name type="common">Caterpillar fungus</name>
    <dbReference type="NCBI Taxonomy" id="983644"/>
    <lineage>
        <taxon>Eukaryota</taxon>
        <taxon>Fungi</taxon>
        <taxon>Dikarya</taxon>
        <taxon>Ascomycota</taxon>
        <taxon>Pezizomycotina</taxon>
        <taxon>Sordariomycetes</taxon>
        <taxon>Hypocreomycetidae</taxon>
        <taxon>Hypocreales</taxon>
        <taxon>Cordycipitaceae</taxon>
        <taxon>Cordyceps</taxon>
    </lineage>
</organism>
<accession>G3JRQ0</accession>
<proteinExistence type="predicted"/>
<evidence type="ECO:0000313" key="2">
    <source>
        <dbReference type="Proteomes" id="UP000001610"/>
    </source>
</evidence>
<dbReference type="HOGENOM" id="CLU_2885690_0_0_1"/>
<dbReference type="KEGG" id="cmt:CCM_08484"/>
<reference evidence="1 2" key="1">
    <citation type="journal article" date="2011" name="Genome Biol.">
        <title>Genome sequence of the insect pathogenic fungus Cordyceps militaris, a valued traditional Chinese medicine.</title>
        <authorList>
            <person name="Zheng P."/>
            <person name="Xia Y."/>
            <person name="Xiao G."/>
            <person name="Xiong C."/>
            <person name="Hu X."/>
            <person name="Zhang S."/>
            <person name="Zheng H."/>
            <person name="Huang Y."/>
            <person name="Zhou Y."/>
            <person name="Wang S."/>
            <person name="Zhao G.P."/>
            <person name="Liu X."/>
            <person name="St Leger R.J."/>
            <person name="Wang C."/>
        </authorList>
    </citation>
    <scope>NUCLEOTIDE SEQUENCE [LARGE SCALE GENOMIC DNA]</scope>
    <source>
        <strain evidence="1 2">CM01</strain>
    </source>
</reference>
<dbReference type="GeneID" id="18170491"/>
<dbReference type="AlphaFoldDB" id="G3JRQ0"/>
<gene>
    <name evidence="1" type="ORF">CCM_08484</name>
</gene>
<sequence>MPSIAGRINDNVRLASALETRLAARTSKESIRRGANGVFAKLKNPWAVALARLYHGMARNMTR</sequence>